<organism evidence="1 2">
    <name type="scientific">Eretmocerus hayati</name>
    <dbReference type="NCBI Taxonomy" id="131215"/>
    <lineage>
        <taxon>Eukaryota</taxon>
        <taxon>Metazoa</taxon>
        <taxon>Ecdysozoa</taxon>
        <taxon>Arthropoda</taxon>
        <taxon>Hexapoda</taxon>
        <taxon>Insecta</taxon>
        <taxon>Pterygota</taxon>
        <taxon>Neoptera</taxon>
        <taxon>Endopterygota</taxon>
        <taxon>Hymenoptera</taxon>
        <taxon>Apocrita</taxon>
        <taxon>Proctotrupomorpha</taxon>
        <taxon>Chalcidoidea</taxon>
        <taxon>Aphelinidae</taxon>
        <taxon>Aphelininae</taxon>
        <taxon>Eretmocerus</taxon>
    </lineage>
</organism>
<protein>
    <submittedName>
        <fullName evidence="1">Uncharacterized protein</fullName>
    </submittedName>
</protein>
<evidence type="ECO:0000313" key="1">
    <source>
        <dbReference type="EMBL" id="KAJ8667571.1"/>
    </source>
</evidence>
<evidence type="ECO:0000313" key="2">
    <source>
        <dbReference type="Proteomes" id="UP001239111"/>
    </source>
</evidence>
<dbReference type="Proteomes" id="UP001239111">
    <property type="component" value="Chromosome 4"/>
</dbReference>
<gene>
    <name evidence="1" type="ORF">QAD02_009234</name>
</gene>
<keyword evidence="2" id="KW-1185">Reference proteome</keyword>
<proteinExistence type="predicted"/>
<comment type="caution">
    <text evidence="1">The sequence shown here is derived from an EMBL/GenBank/DDBJ whole genome shotgun (WGS) entry which is preliminary data.</text>
</comment>
<sequence>MFLSLLAVLAVFSIVSGNRSYTSRWHPNEELGAFRSLSAEIADYPYVLSIENNQNSILCTGTILSAKSALITGFCARKIIREHFEVIVRAGSSSTGQGGSEHKIHDPPLKLDGKIPKAIDLVEQGSKINDQTKATVIGWGDKGTGNSRKLRDIKVTVLSSGSCKSSSLYPHFVEREEICAQNSDQGTEGLCDSDDGAPLVVTMDNKLAGIVNQHPPSCIGLINSYYNMSQFGDWIRTNIQECDA</sequence>
<reference evidence="1" key="1">
    <citation type="submission" date="2023-04" db="EMBL/GenBank/DDBJ databases">
        <title>A chromosome-level genome assembly of the parasitoid wasp Eretmocerus hayati.</title>
        <authorList>
            <person name="Zhong Y."/>
            <person name="Liu S."/>
            <person name="Liu Y."/>
        </authorList>
    </citation>
    <scope>NUCLEOTIDE SEQUENCE</scope>
    <source>
        <strain evidence="1">ZJU_SS_LIU_2023</strain>
    </source>
</reference>
<accession>A0ACC2NA45</accession>
<name>A0ACC2NA45_9HYME</name>
<dbReference type="EMBL" id="CM056744">
    <property type="protein sequence ID" value="KAJ8667571.1"/>
    <property type="molecule type" value="Genomic_DNA"/>
</dbReference>